<reference evidence="1 2" key="1">
    <citation type="submission" date="2016-05" db="EMBL/GenBank/DDBJ databases">
        <title>Comparative analysis of secretome profiles of manganese(II)-oxidizing ascomycete fungi.</title>
        <authorList>
            <consortium name="DOE Joint Genome Institute"/>
            <person name="Zeiner C.A."/>
            <person name="Purvine S.O."/>
            <person name="Zink E.M."/>
            <person name="Wu S."/>
            <person name="Pasa-Tolic L."/>
            <person name="Chaput D.L."/>
            <person name="Haridas S."/>
            <person name="Grigoriev I.V."/>
            <person name="Santelli C.M."/>
            <person name="Hansel C.M."/>
        </authorList>
    </citation>
    <scope>NUCLEOTIDE SEQUENCE [LARGE SCALE GENOMIC DNA]</scope>
    <source>
        <strain evidence="1 2">AP3s5-JAC2a</strain>
    </source>
</reference>
<dbReference type="RefSeq" id="XP_018038782.1">
    <property type="nucleotide sequence ID" value="XM_018177975.1"/>
</dbReference>
<gene>
    <name evidence="1" type="ORF">CC84DRAFT_1162372</name>
</gene>
<accession>A0A177CNS7</accession>
<keyword evidence="2" id="KW-1185">Reference proteome</keyword>
<evidence type="ECO:0000313" key="1">
    <source>
        <dbReference type="EMBL" id="OAG08417.1"/>
    </source>
</evidence>
<sequence length="65" mass="7372">MPCFSPGARRHTSACLASAFWTVLTWLKMAVIVCFCIQPYPRHPSPLATPRRIRFSEHVSWGLNA</sequence>
<dbReference type="GeneID" id="28761461"/>
<dbReference type="AlphaFoldDB" id="A0A177CNS7"/>
<dbReference type="EMBL" id="KV441550">
    <property type="protein sequence ID" value="OAG08417.1"/>
    <property type="molecule type" value="Genomic_DNA"/>
</dbReference>
<dbReference type="Proteomes" id="UP000077069">
    <property type="component" value="Unassembled WGS sequence"/>
</dbReference>
<dbReference type="InParanoid" id="A0A177CNS7"/>
<protein>
    <submittedName>
        <fullName evidence="1">Uncharacterized protein</fullName>
    </submittedName>
</protein>
<evidence type="ECO:0000313" key="2">
    <source>
        <dbReference type="Proteomes" id="UP000077069"/>
    </source>
</evidence>
<proteinExistence type="predicted"/>
<name>A0A177CNS7_9PLEO</name>
<organism evidence="1 2">
    <name type="scientific">Paraphaeosphaeria sporulosa</name>
    <dbReference type="NCBI Taxonomy" id="1460663"/>
    <lineage>
        <taxon>Eukaryota</taxon>
        <taxon>Fungi</taxon>
        <taxon>Dikarya</taxon>
        <taxon>Ascomycota</taxon>
        <taxon>Pezizomycotina</taxon>
        <taxon>Dothideomycetes</taxon>
        <taxon>Pleosporomycetidae</taxon>
        <taxon>Pleosporales</taxon>
        <taxon>Massarineae</taxon>
        <taxon>Didymosphaeriaceae</taxon>
        <taxon>Paraphaeosphaeria</taxon>
    </lineage>
</organism>